<keyword evidence="2 5" id="KW-0812">Transmembrane</keyword>
<dbReference type="Proteomes" id="UP000078225">
    <property type="component" value="Unassembled WGS sequence"/>
</dbReference>
<evidence type="ECO:0000256" key="5">
    <source>
        <dbReference type="SAM" id="Phobius"/>
    </source>
</evidence>
<dbReference type="InterPro" id="IPR010652">
    <property type="entry name" value="DUF1232"/>
</dbReference>
<feature type="transmembrane region" description="Helical" evidence="5">
    <location>
        <begin position="37"/>
        <end position="57"/>
    </location>
</feature>
<evidence type="ECO:0000256" key="1">
    <source>
        <dbReference type="ARBA" id="ARBA00004127"/>
    </source>
</evidence>
<accession>A0A1B7L204</accession>
<reference evidence="8" key="1">
    <citation type="submission" date="2016-05" db="EMBL/GenBank/DDBJ databases">
        <authorList>
            <person name="Behera P."/>
            <person name="Vaishampayan P."/>
            <person name="Singh N."/>
            <person name="Raina V."/>
            <person name="Suar M."/>
            <person name="Pattnaik A."/>
            <person name="Rastogi G."/>
        </authorList>
    </citation>
    <scope>NUCLEOTIDE SEQUENCE [LARGE SCALE GENOMIC DNA]</scope>
    <source>
        <strain evidence="8">MP23</strain>
    </source>
</reference>
<gene>
    <name evidence="7" type="ORF">A9B99_08205</name>
</gene>
<dbReference type="GO" id="GO:0012505">
    <property type="term" value="C:endomembrane system"/>
    <property type="evidence" value="ECO:0007669"/>
    <property type="project" value="UniProtKB-SubCell"/>
</dbReference>
<comment type="caution">
    <text evidence="7">The sequence shown here is derived from an EMBL/GenBank/DDBJ whole genome shotgun (WGS) entry which is preliminary data.</text>
</comment>
<evidence type="ECO:0000256" key="2">
    <source>
        <dbReference type="ARBA" id="ARBA00022692"/>
    </source>
</evidence>
<keyword evidence="8" id="KW-1185">Reference proteome</keyword>
<protein>
    <recommendedName>
        <fullName evidence="6">DUF1232 domain-containing protein</fullName>
    </recommendedName>
</protein>
<comment type="subcellular location">
    <subcellularLocation>
        <location evidence="1">Endomembrane system</location>
        <topology evidence="1">Multi-pass membrane protein</topology>
    </subcellularLocation>
</comment>
<feature type="domain" description="DUF1232" evidence="6">
    <location>
        <begin position="39"/>
        <end position="75"/>
    </location>
</feature>
<organism evidence="7 8">
    <name type="scientific">Mangrovibacter phragmitis</name>
    <dbReference type="NCBI Taxonomy" id="1691903"/>
    <lineage>
        <taxon>Bacteria</taxon>
        <taxon>Pseudomonadati</taxon>
        <taxon>Pseudomonadota</taxon>
        <taxon>Gammaproteobacteria</taxon>
        <taxon>Enterobacterales</taxon>
        <taxon>Enterobacteriaceae</taxon>
        <taxon>Mangrovibacter</taxon>
    </lineage>
</organism>
<proteinExistence type="predicted"/>
<dbReference type="EMBL" id="LYRP01000022">
    <property type="protein sequence ID" value="OAT76298.1"/>
    <property type="molecule type" value="Genomic_DNA"/>
</dbReference>
<feature type="transmembrane region" description="Helical" evidence="5">
    <location>
        <begin position="63"/>
        <end position="84"/>
    </location>
</feature>
<dbReference type="Pfam" id="PF06803">
    <property type="entry name" value="DUF1232"/>
    <property type="match status" value="1"/>
</dbReference>
<keyword evidence="3 5" id="KW-1133">Transmembrane helix</keyword>
<dbReference type="STRING" id="1691903.A9B99_08205"/>
<keyword evidence="4 5" id="KW-0472">Membrane</keyword>
<feature type="transmembrane region" description="Helical" evidence="5">
    <location>
        <begin position="104"/>
        <end position="127"/>
    </location>
</feature>
<evidence type="ECO:0000313" key="7">
    <source>
        <dbReference type="EMBL" id="OAT76298.1"/>
    </source>
</evidence>
<evidence type="ECO:0000256" key="4">
    <source>
        <dbReference type="ARBA" id="ARBA00023136"/>
    </source>
</evidence>
<sequence>MITMTKGRISKARQWAKSIKRDVHAVWLAARDPRTPWFVKVLALVVAAYAVSPVDLIPDFIPVLGYVDDIIIVPLGIMLVVRLIPPEVMNEHRETAAKATGQPVSRMAAGVFIAIWIVCAILLVRLLH</sequence>
<evidence type="ECO:0000259" key="6">
    <source>
        <dbReference type="Pfam" id="PF06803"/>
    </source>
</evidence>
<name>A0A1B7L204_9ENTR</name>
<dbReference type="AlphaFoldDB" id="A0A1B7L204"/>
<evidence type="ECO:0000256" key="3">
    <source>
        <dbReference type="ARBA" id="ARBA00022989"/>
    </source>
</evidence>
<evidence type="ECO:0000313" key="8">
    <source>
        <dbReference type="Proteomes" id="UP000078225"/>
    </source>
</evidence>